<dbReference type="Proteomes" id="UP000009319">
    <property type="component" value="Unassembled WGS sequence"/>
</dbReference>
<evidence type="ECO:0000313" key="1">
    <source>
        <dbReference type="EMBL" id="CCM76157.1"/>
    </source>
</evidence>
<organism evidence="1 2">
    <name type="scientific">Rhizobium mesoamericanum STM3625</name>
    <dbReference type="NCBI Taxonomy" id="1211777"/>
    <lineage>
        <taxon>Bacteria</taxon>
        <taxon>Pseudomonadati</taxon>
        <taxon>Pseudomonadota</taxon>
        <taxon>Alphaproteobacteria</taxon>
        <taxon>Hyphomicrobiales</taxon>
        <taxon>Rhizobiaceae</taxon>
        <taxon>Rhizobium/Agrobacterium group</taxon>
        <taxon>Rhizobium</taxon>
    </lineage>
</organism>
<accession>K0PXS9</accession>
<name>K0PXS9_9HYPH</name>
<dbReference type="EMBL" id="CANI01000022">
    <property type="protein sequence ID" value="CCM76157.1"/>
    <property type="molecule type" value="Genomic_DNA"/>
</dbReference>
<dbReference type="HOGENOM" id="CLU_2957535_0_0_5"/>
<keyword evidence="2" id="KW-1185">Reference proteome</keyword>
<gene>
    <name evidence="1" type="ORF">BN77_3351</name>
</gene>
<sequence>MTAPHRPDELLAPTIVSNFSDFRKSGSVPQPQNTVPPAILPEYAGGPIQSAFEGLLVHA</sequence>
<dbReference type="AlphaFoldDB" id="K0PXS9"/>
<comment type="caution">
    <text evidence="1">The sequence shown here is derived from an EMBL/GenBank/DDBJ whole genome shotgun (WGS) entry which is preliminary data.</text>
</comment>
<evidence type="ECO:0000313" key="2">
    <source>
        <dbReference type="Proteomes" id="UP000009319"/>
    </source>
</evidence>
<proteinExistence type="predicted"/>
<protein>
    <submittedName>
        <fullName evidence="1">Uncharacterized protein</fullName>
    </submittedName>
</protein>
<reference evidence="1 2" key="1">
    <citation type="journal article" date="2013" name="Genome Announc.">
        <title>Draft Genome Sequence of Rhizobium mesoamericanum STM3625, a Nitrogen-Fixing Symbiont of Mimosa pudica Isolated in French Guiana (South America).</title>
        <authorList>
            <person name="Moulin L."/>
            <person name="Mornico D."/>
            <person name="Melkonian R."/>
            <person name="Klonowska A."/>
        </authorList>
    </citation>
    <scope>NUCLEOTIDE SEQUENCE [LARGE SCALE GENOMIC DNA]</scope>
    <source>
        <strain evidence="1 2">STM3625</strain>
    </source>
</reference>